<dbReference type="OrthoDB" id="8420643at2"/>
<accession>A0A330HRV8</accession>
<sequence>MGGSEKGHAAALTVLATRRLALVADVSALTAEALRLNQKLAGIEMDVLRLQLEIGRTGAGIQLVRDLHDAEQNAVAAREACMTSEERIMAIEGEIADVDRALARATSGSEGDAR</sequence>
<name>A0A330HRV8_9HYPH</name>
<protein>
    <submittedName>
        <fullName evidence="1">Uncharacterized protein</fullName>
    </submittedName>
</protein>
<comment type="caution">
    <text evidence="1">The sequence shown here is derived from an EMBL/GenBank/DDBJ whole genome shotgun (WGS) entry which is preliminary data.</text>
</comment>
<dbReference type="Proteomes" id="UP000251558">
    <property type="component" value="Unassembled WGS sequence"/>
</dbReference>
<dbReference type="AlphaFoldDB" id="A0A330HRV8"/>
<reference evidence="1 2" key="2">
    <citation type="submission" date="2018-07" db="EMBL/GenBank/DDBJ databases">
        <title>Diversity of Mesorhizobium strains in Brazil.</title>
        <authorList>
            <person name="Helene L.C.F."/>
            <person name="Dall'Agnol R."/>
            <person name="Delamuta J.R.M."/>
            <person name="Hungria M."/>
        </authorList>
    </citation>
    <scope>NUCLEOTIDE SEQUENCE [LARGE SCALE GENOMIC DNA]</scope>
    <source>
        <strain evidence="1 2">AC99b</strain>
    </source>
</reference>
<dbReference type="RefSeq" id="WP_112097531.1">
    <property type="nucleotide sequence ID" value="NZ_QMBP01000004.1"/>
</dbReference>
<gene>
    <name evidence="1" type="ORF">DPM33_11460</name>
</gene>
<evidence type="ECO:0000313" key="2">
    <source>
        <dbReference type="Proteomes" id="UP000251558"/>
    </source>
</evidence>
<organism evidence="1 2">
    <name type="scientific">Mesorhizobium hawassense</name>
    <dbReference type="NCBI Taxonomy" id="1209954"/>
    <lineage>
        <taxon>Bacteria</taxon>
        <taxon>Pseudomonadati</taxon>
        <taxon>Pseudomonadota</taxon>
        <taxon>Alphaproteobacteria</taxon>
        <taxon>Hyphomicrobiales</taxon>
        <taxon>Phyllobacteriaceae</taxon>
        <taxon>Mesorhizobium</taxon>
    </lineage>
</organism>
<dbReference type="EMBL" id="QMBP01000004">
    <property type="protein sequence ID" value="RAZ90903.1"/>
    <property type="molecule type" value="Genomic_DNA"/>
</dbReference>
<reference evidence="2" key="1">
    <citation type="submission" date="2018-06" db="EMBL/GenBank/DDBJ databases">
        <authorList>
            <person name="Helene L.C."/>
            <person name="Dall'Agnol R."/>
            <person name="Delamuta J.R."/>
            <person name="Hungria M."/>
        </authorList>
    </citation>
    <scope>NUCLEOTIDE SEQUENCE [LARGE SCALE GENOMIC DNA]</scope>
    <source>
        <strain evidence="2">AC99b</strain>
    </source>
</reference>
<keyword evidence="2" id="KW-1185">Reference proteome</keyword>
<evidence type="ECO:0000313" key="1">
    <source>
        <dbReference type="EMBL" id="RAZ90903.1"/>
    </source>
</evidence>
<proteinExistence type="predicted"/>